<name>A0A9E7HCK0_9LILI</name>
<organism evidence="2 3">
    <name type="scientific">Musa troglodytarum</name>
    <name type="common">fe'i banana</name>
    <dbReference type="NCBI Taxonomy" id="320322"/>
    <lineage>
        <taxon>Eukaryota</taxon>
        <taxon>Viridiplantae</taxon>
        <taxon>Streptophyta</taxon>
        <taxon>Embryophyta</taxon>
        <taxon>Tracheophyta</taxon>
        <taxon>Spermatophyta</taxon>
        <taxon>Magnoliopsida</taxon>
        <taxon>Liliopsida</taxon>
        <taxon>Zingiberales</taxon>
        <taxon>Musaceae</taxon>
        <taxon>Musa</taxon>
    </lineage>
</organism>
<feature type="non-terminal residue" evidence="2">
    <location>
        <position position="1"/>
    </location>
</feature>
<accession>A0A9E7HCK0</accession>
<dbReference type="EMBL" id="CP097510">
    <property type="protein sequence ID" value="URE31020.1"/>
    <property type="molecule type" value="Genomic_DNA"/>
</dbReference>
<sequence length="248" mass="25320">PRDQLDVAGTAAVDAGRDGAGAALREPDHRAGEDDPFAEGGGGGREGRSVRDADGERAGAATGEAERGGAGGGAGLGASGGVEGGVGADGGVGVTGGARHHKVAGGAELRAAQRGGAQGQRAPAADALLRQQGQGGDRRDGAARGAQLPVEVREGDERPGACRRPWRTPTLSEGIPPVLPPCVHPYLVRVHSNIYLPPLDLRKAGVELVCTGPHRSFSFLLLLSAMSKPTCRSSFHFFSLSFLVTWET</sequence>
<evidence type="ECO:0000313" key="3">
    <source>
        <dbReference type="Proteomes" id="UP001055439"/>
    </source>
</evidence>
<dbReference type="Proteomes" id="UP001055439">
    <property type="component" value="Chromosome 8"/>
</dbReference>
<dbReference type="OrthoDB" id="185373at2759"/>
<feature type="compositionally biased region" description="Basic and acidic residues" evidence="1">
    <location>
        <begin position="45"/>
        <end position="57"/>
    </location>
</feature>
<reference evidence="2" key="1">
    <citation type="submission" date="2022-05" db="EMBL/GenBank/DDBJ databases">
        <title>The Musa troglodytarum L. genome provides insights into the mechanism of non-climacteric behaviour and enrichment of carotenoids.</title>
        <authorList>
            <person name="Wang J."/>
        </authorList>
    </citation>
    <scope>NUCLEOTIDE SEQUENCE</scope>
    <source>
        <tissue evidence="2">Leaf</tissue>
    </source>
</reference>
<evidence type="ECO:0000256" key="1">
    <source>
        <dbReference type="SAM" id="MobiDB-lite"/>
    </source>
</evidence>
<evidence type="ECO:0000313" key="2">
    <source>
        <dbReference type="EMBL" id="URE31020.1"/>
    </source>
</evidence>
<feature type="region of interest" description="Disordered" evidence="1">
    <location>
        <begin position="1"/>
        <end position="76"/>
    </location>
</feature>
<protein>
    <submittedName>
        <fullName evidence="2">Uncharacterized protein</fullName>
    </submittedName>
</protein>
<gene>
    <name evidence="2" type="ORF">MUK42_36726</name>
</gene>
<proteinExistence type="predicted"/>
<feature type="compositionally biased region" description="Low complexity" evidence="1">
    <location>
        <begin position="1"/>
        <end position="14"/>
    </location>
</feature>
<dbReference type="AlphaFoldDB" id="A0A9E7HCK0"/>
<keyword evidence="3" id="KW-1185">Reference proteome</keyword>